<dbReference type="SUPFAM" id="SSF51735">
    <property type="entry name" value="NAD(P)-binding Rossmann-fold domains"/>
    <property type="match status" value="1"/>
</dbReference>
<dbReference type="RefSeq" id="WP_057895858.1">
    <property type="nucleotide sequence ID" value="NZ_AZEH01000025.1"/>
</dbReference>
<evidence type="ECO:0000259" key="1">
    <source>
        <dbReference type="Pfam" id="PF13460"/>
    </source>
</evidence>
<dbReference type="InterPro" id="IPR052718">
    <property type="entry name" value="NmrA-type_oxidoreductase"/>
</dbReference>
<comment type="caution">
    <text evidence="2">The sequence shown here is derived from an EMBL/GenBank/DDBJ whole genome shotgun (WGS) entry which is preliminary data.</text>
</comment>
<dbReference type="Proteomes" id="UP000051686">
    <property type="component" value="Unassembled WGS sequence"/>
</dbReference>
<sequence length="281" mass="31207">MKYGVTASTGKFGRKAIELLIKSVGKDKIVAFARNLEKAKRVLPAGIEVRKADYTDPRSLFEAFTGINRLLFISSIPNKEYPRADQHLNVVKAAEKAHIDLVAYTSFPHAETADNPLSADHKITEEYLKKAGLNYVFLRNNWYLENQAGLIKGALAGKTFRFSAVRGKVGWALEREYAEGAVKVLISSKPQKVYEFAGPSLSFEDLARKLKATSTKNFKIEELSDQEYLKALEEEGLGAAAPAIIMIQTLIRNGQLEEDSSDLSEVLGRELTPLEDAIKEL</sequence>
<evidence type="ECO:0000313" key="3">
    <source>
        <dbReference type="Proteomes" id="UP000051686"/>
    </source>
</evidence>
<evidence type="ECO:0000313" key="2">
    <source>
        <dbReference type="EMBL" id="KRL05522.1"/>
    </source>
</evidence>
<dbReference type="Gene3D" id="3.40.50.720">
    <property type="entry name" value="NAD(P)-binding Rossmann-like Domain"/>
    <property type="match status" value="1"/>
</dbReference>
<dbReference type="OrthoDB" id="152510at2"/>
<dbReference type="Gene3D" id="3.90.25.10">
    <property type="entry name" value="UDP-galactose 4-epimerase, domain 1"/>
    <property type="match status" value="1"/>
</dbReference>
<proteinExistence type="predicted"/>
<reference evidence="2 3" key="1">
    <citation type="journal article" date="2015" name="Genome Announc.">
        <title>Expanding the biotechnology potential of lactobacilli through comparative genomics of 213 strains and associated genera.</title>
        <authorList>
            <person name="Sun Z."/>
            <person name="Harris H.M."/>
            <person name="McCann A."/>
            <person name="Guo C."/>
            <person name="Argimon S."/>
            <person name="Zhang W."/>
            <person name="Yang X."/>
            <person name="Jeffery I.B."/>
            <person name="Cooney J.C."/>
            <person name="Kagawa T.F."/>
            <person name="Liu W."/>
            <person name="Song Y."/>
            <person name="Salvetti E."/>
            <person name="Wrobel A."/>
            <person name="Rasinkangas P."/>
            <person name="Parkhill J."/>
            <person name="Rea M.C."/>
            <person name="O'Sullivan O."/>
            <person name="Ritari J."/>
            <person name="Douillard F.P."/>
            <person name="Paul Ross R."/>
            <person name="Yang R."/>
            <person name="Briner A.E."/>
            <person name="Felis G.E."/>
            <person name="de Vos W.M."/>
            <person name="Barrangou R."/>
            <person name="Klaenhammer T.R."/>
            <person name="Caufield P.W."/>
            <person name="Cui Y."/>
            <person name="Zhang H."/>
            <person name="O'Toole P.W."/>
        </authorList>
    </citation>
    <scope>NUCLEOTIDE SEQUENCE [LARGE SCALE GENOMIC DNA]</scope>
    <source>
        <strain evidence="2 3">DSM 19972</strain>
    </source>
</reference>
<dbReference type="PATRIC" id="fig|1423777.3.peg.962"/>
<dbReference type="InterPro" id="IPR016040">
    <property type="entry name" value="NAD(P)-bd_dom"/>
</dbReference>
<accession>A0A0R1MJR0</accession>
<dbReference type="EMBL" id="AZEH01000025">
    <property type="protein sequence ID" value="KRL05522.1"/>
    <property type="molecule type" value="Genomic_DNA"/>
</dbReference>
<dbReference type="InterPro" id="IPR036291">
    <property type="entry name" value="NAD(P)-bd_dom_sf"/>
</dbReference>
<dbReference type="PANTHER" id="PTHR47129:SF1">
    <property type="entry name" value="NMRA-LIKE DOMAIN-CONTAINING PROTEIN"/>
    <property type="match status" value="1"/>
</dbReference>
<name>A0A0R1MJR0_9LACO</name>
<keyword evidence="3" id="KW-1185">Reference proteome</keyword>
<protein>
    <recommendedName>
        <fullName evidence="1">NAD(P)-binding domain-containing protein</fullName>
    </recommendedName>
</protein>
<organism evidence="2 3">
    <name type="scientific">Liquorilactobacillus oeni DSM 19972</name>
    <dbReference type="NCBI Taxonomy" id="1423777"/>
    <lineage>
        <taxon>Bacteria</taxon>
        <taxon>Bacillati</taxon>
        <taxon>Bacillota</taxon>
        <taxon>Bacilli</taxon>
        <taxon>Lactobacillales</taxon>
        <taxon>Lactobacillaceae</taxon>
        <taxon>Liquorilactobacillus</taxon>
    </lineage>
</organism>
<dbReference type="STRING" id="1423777.FD46_GL000939"/>
<feature type="domain" description="NAD(P)-binding" evidence="1">
    <location>
        <begin position="9"/>
        <end position="159"/>
    </location>
</feature>
<gene>
    <name evidence="2" type="ORF">FD46_GL000939</name>
</gene>
<dbReference type="Pfam" id="PF13460">
    <property type="entry name" value="NAD_binding_10"/>
    <property type="match status" value="1"/>
</dbReference>
<dbReference type="AlphaFoldDB" id="A0A0R1MJR0"/>
<dbReference type="PANTHER" id="PTHR47129">
    <property type="entry name" value="QUINONE OXIDOREDUCTASE 2"/>
    <property type="match status" value="1"/>
</dbReference>